<dbReference type="PRINTS" id="PR00756">
    <property type="entry name" value="ALADIPTASE"/>
</dbReference>
<keyword evidence="7" id="KW-0963">Cytoplasm</keyword>
<gene>
    <name evidence="15" type="ORF">ABFZ84_10975</name>
</gene>
<dbReference type="InterPro" id="IPR049980">
    <property type="entry name" value="LTA4H_cat"/>
</dbReference>
<sequence>MSSVRALLLATSIFAIAACSPKEEPSKIEEADVPLEEEEYVEQDEMEFMVPGEEREVIWDALTPEEARDKFTYSNYNDVRVTHLNLDLAVDFETKTLSGTAEINFRRRARGTSSLVLDANMLDVSKVEAFTEGRWVETNFTMGAHDPVMGSKFEIALPDRARKVRVTYSTSPEAGGIQWLSPEQTAGKEHPFLFTQFQPLNARTMVPVQDTPAVRITYDARIKTPTDLLAIMSARQDISGELDGDYSFKMTRPIPSYLIALAVGDIKFKKINNHIGVYAEDYILDASAAEFEDTPKMETAIAKFYGPYRWGRYDLIVLPPSFPFGGMENPRLSFMTPTLIAGDKSLTNVVAHELAHSWSGNLVTNATWRDAWLNEGFTSYVENRTMEALYGEDRAVMERLLDKQALMRDVEAAARPELTALKMPADLGHPDDAFSQVSYVGGMFFLKFLEERFGREGFDAFLRAYFDEFAFKSITTEDFLTYFEDSLWADQPDAVTESEINAWIYQPGFPDSIEKPRSGAFNKVDGQINAWMGGGEIDGLETSAWTTHEWLYFIAQLPEGITTDQMAALDERFSLSTSQNAEIANAWYMRAINVGYEPAFEPLDGFLMRVGRGKFIYRLYAALIENDRRDWAEAVYERARPGYHPIAQRRIDDIFAE</sequence>
<dbReference type="SUPFAM" id="SSF55486">
    <property type="entry name" value="Metalloproteases ('zincins'), catalytic domain"/>
    <property type="match status" value="1"/>
</dbReference>
<dbReference type="InterPro" id="IPR001930">
    <property type="entry name" value="Peptidase_M1"/>
</dbReference>
<keyword evidence="12" id="KW-0482">Metalloprotease</keyword>
<dbReference type="PANTHER" id="PTHR45726">
    <property type="entry name" value="LEUKOTRIENE A-4 HYDROLASE"/>
    <property type="match status" value="1"/>
</dbReference>
<protein>
    <recommendedName>
        <fullName evidence="6">Aminopeptidase N</fullName>
        <ecNumber evidence="5">3.4.11.2</ecNumber>
    </recommendedName>
</protein>
<accession>A0ABV3Z5I2</accession>
<dbReference type="InterPro" id="IPR014782">
    <property type="entry name" value="Peptidase_M1_dom"/>
</dbReference>
<comment type="subcellular location">
    <subcellularLocation>
        <location evidence="3">Cytoplasm</location>
    </subcellularLocation>
</comment>
<dbReference type="Proteomes" id="UP001560685">
    <property type="component" value="Unassembled WGS sequence"/>
</dbReference>
<dbReference type="InterPro" id="IPR027268">
    <property type="entry name" value="Peptidase_M4/M1_CTD_sf"/>
</dbReference>
<feature type="domain" description="Peptidase M1 leukotriene A4 hydrolase/aminopeptidase C-terminal" evidence="14">
    <location>
        <begin position="518"/>
        <end position="655"/>
    </location>
</feature>
<dbReference type="Gene3D" id="1.10.390.10">
    <property type="entry name" value="Neutral Protease Domain 2"/>
    <property type="match status" value="1"/>
</dbReference>
<evidence type="ECO:0000313" key="15">
    <source>
        <dbReference type="EMBL" id="MEX6634071.1"/>
    </source>
</evidence>
<dbReference type="Pfam" id="PF09127">
    <property type="entry name" value="Leuk-A4-hydro_C"/>
    <property type="match status" value="1"/>
</dbReference>
<dbReference type="InterPro" id="IPR034015">
    <property type="entry name" value="M1_LTA4H"/>
</dbReference>
<evidence type="ECO:0000256" key="8">
    <source>
        <dbReference type="ARBA" id="ARBA00022670"/>
    </source>
</evidence>
<feature type="signal peptide" evidence="13">
    <location>
        <begin position="1"/>
        <end position="17"/>
    </location>
</feature>
<evidence type="ECO:0000313" key="16">
    <source>
        <dbReference type="Proteomes" id="UP001560685"/>
    </source>
</evidence>
<dbReference type="RefSeq" id="WP_369314063.1">
    <property type="nucleotide sequence ID" value="NZ_JBEHZE010000001.1"/>
</dbReference>
<proteinExistence type="inferred from homology"/>
<dbReference type="SUPFAM" id="SSF48371">
    <property type="entry name" value="ARM repeat"/>
    <property type="match status" value="1"/>
</dbReference>
<dbReference type="Pfam" id="PF17900">
    <property type="entry name" value="Peptidase_M1_N"/>
    <property type="match status" value="1"/>
</dbReference>
<dbReference type="InterPro" id="IPR045357">
    <property type="entry name" value="Aminopeptidase_N-like_N"/>
</dbReference>
<evidence type="ECO:0000256" key="5">
    <source>
        <dbReference type="ARBA" id="ARBA00012564"/>
    </source>
</evidence>
<dbReference type="Gene3D" id="3.30.2010.30">
    <property type="match status" value="1"/>
</dbReference>
<evidence type="ECO:0000256" key="1">
    <source>
        <dbReference type="ARBA" id="ARBA00000098"/>
    </source>
</evidence>
<dbReference type="EC" id="3.4.11.2" evidence="5"/>
<keyword evidence="9" id="KW-0479">Metal-binding</keyword>
<evidence type="ECO:0000256" key="7">
    <source>
        <dbReference type="ARBA" id="ARBA00022490"/>
    </source>
</evidence>
<dbReference type="Gene3D" id="1.25.40.320">
    <property type="entry name" value="Peptidase M1, leukotriene A4 hydrolase/aminopeptidase C-terminal domain"/>
    <property type="match status" value="1"/>
</dbReference>
<evidence type="ECO:0000259" key="14">
    <source>
        <dbReference type="SMART" id="SM01263"/>
    </source>
</evidence>
<evidence type="ECO:0000256" key="12">
    <source>
        <dbReference type="ARBA" id="ARBA00023049"/>
    </source>
</evidence>
<dbReference type="Pfam" id="PF01433">
    <property type="entry name" value="Peptidase_M1"/>
    <property type="match status" value="1"/>
</dbReference>
<keyword evidence="16" id="KW-1185">Reference proteome</keyword>
<keyword evidence="11" id="KW-0862">Zinc</keyword>
<dbReference type="InterPro" id="IPR038502">
    <property type="entry name" value="M1_LTA-4_hydro/amino_C_sf"/>
</dbReference>
<keyword evidence="8" id="KW-0645">Protease</keyword>
<dbReference type="Gene3D" id="2.60.40.1730">
    <property type="entry name" value="tricorn interacting facor f3 domain"/>
    <property type="match status" value="1"/>
</dbReference>
<dbReference type="InterPro" id="IPR042097">
    <property type="entry name" value="Aminopeptidase_N-like_N_sf"/>
</dbReference>
<reference evidence="15 16" key="1">
    <citation type="submission" date="2024-05" db="EMBL/GenBank/DDBJ databases">
        <title>Three bacterial strains, DH-69, EH-24, and ECK-19 isolated from coastal sediments.</title>
        <authorList>
            <person name="Ye Y.-Q."/>
            <person name="Du Z.-J."/>
        </authorList>
    </citation>
    <scope>NUCLEOTIDE SEQUENCE [LARGE SCALE GENOMIC DNA]</scope>
    <source>
        <strain evidence="15 16">ECK-19</strain>
    </source>
</reference>
<dbReference type="SUPFAM" id="SSF63737">
    <property type="entry name" value="Leukotriene A4 hydrolase N-terminal domain"/>
    <property type="match status" value="1"/>
</dbReference>
<dbReference type="EMBL" id="JBEHZE010000001">
    <property type="protein sequence ID" value="MEX6634071.1"/>
    <property type="molecule type" value="Genomic_DNA"/>
</dbReference>
<name>A0ABV3Z5I2_9PROT</name>
<feature type="chain" id="PRO_5047262327" description="Aminopeptidase N" evidence="13">
    <location>
        <begin position="18"/>
        <end position="657"/>
    </location>
</feature>
<evidence type="ECO:0000256" key="6">
    <source>
        <dbReference type="ARBA" id="ARBA00015611"/>
    </source>
</evidence>
<comment type="cofactor">
    <cofactor evidence="2">
        <name>Zn(2+)</name>
        <dbReference type="ChEBI" id="CHEBI:29105"/>
    </cofactor>
</comment>
<comment type="caution">
    <text evidence="15">The sequence shown here is derived from an EMBL/GenBank/DDBJ whole genome shotgun (WGS) entry which is preliminary data.</text>
</comment>
<evidence type="ECO:0000256" key="11">
    <source>
        <dbReference type="ARBA" id="ARBA00022833"/>
    </source>
</evidence>
<comment type="catalytic activity">
    <reaction evidence="1">
        <text>Release of an N-terminal amino acid, Xaa-|-Yaa- from a peptide, amide or arylamide. Xaa is preferably Ala, but may be most amino acids including Pro (slow action). When a terminal hydrophobic residue is followed by a prolyl residue, the two may be released as an intact Xaa-Pro dipeptide.</text>
        <dbReference type="EC" id="3.4.11.2"/>
    </reaction>
</comment>
<evidence type="ECO:0000256" key="2">
    <source>
        <dbReference type="ARBA" id="ARBA00001947"/>
    </source>
</evidence>
<evidence type="ECO:0000256" key="4">
    <source>
        <dbReference type="ARBA" id="ARBA00010136"/>
    </source>
</evidence>
<dbReference type="PANTHER" id="PTHR45726:SF3">
    <property type="entry name" value="LEUKOTRIENE A-4 HYDROLASE"/>
    <property type="match status" value="1"/>
</dbReference>
<evidence type="ECO:0000256" key="13">
    <source>
        <dbReference type="SAM" id="SignalP"/>
    </source>
</evidence>
<evidence type="ECO:0000256" key="3">
    <source>
        <dbReference type="ARBA" id="ARBA00004496"/>
    </source>
</evidence>
<keyword evidence="13" id="KW-0732">Signal</keyword>
<dbReference type="InterPro" id="IPR016024">
    <property type="entry name" value="ARM-type_fold"/>
</dbReference>
<dbReference type="SMART" id="SM01263">
    <property type="entry name" value="Leuk-A4-hydro_C"/>
    <property type="match status" value="1"/>
</dbReference>
<organism evidence="15 16">
    <name type="scientific">Hyphococcus lacteus</name>
    <dbReference type="NCBI Taxonomy" id="3143536"/>
    <lineage>
        <taxon>Bacteria</taxon>
        <taxon>Pseudomonadati</taxon>
        <taxon>Pseudomonadota</taxon>
        <taxon>Alphaproteobacteria</taxon>
        <taxon>Parvularculales</taxon>
        <taxon>Parvularculaceae</taxon>
        <taxon>Hyphococcus</taxon>
    </lineage>
</organism>
<comment type="similarity">
    <text evidence="4">Belongs to the peptidase M1 family.</text>
</comment>
<dbReference type="CDD" id="cd09599">
    <property type="entry name" value="M1_LTA4H"/>
    <property type="match status" value="1"/>
</dbReference>
<keyword evidence="10" id="KW-0378">Hydrolase</keyword>
<evidence type="ECO:0000256" key="10">
    <source>
        <dbReference type="ARBA" id="ARBA00022801"/>
    </source>
</evidence>
<dbReference type="PROSITE" id="PS51257">
    <property type="entry name" value="PROKAR_LIPOPROTEIN"/>
    <property type="match status" value="1"/>
</dbReference>
<evidence type="ECO:0000256" key="9">
    <source>
        <dbReference type="ARBA" id="ARBA00022723"/>
    </source>
</evidence>
<dbReference type="InterPro" id="IPR015211">
    <property type="entry name" value="Peptidase_M1_C"/>
</dbReference>